<dbReference type="PIRSF" id="PIRSF002741">
    <property type="entry name" value="MppA"/>
    <property type="match status" value="1"/>
</dbReference>
<dbReference type="RefSeq" id="WP_231488699.1">
    <property type="nucleotide sequence ID" value="NZ_BAAAZO010000005.1"/>
</dbReference>
<evidence type="ECO:0000313" key="7">
    <source>
        <dbReference type="Proteomes" id="UP001501074"/>
    </source>
</evidence>
<dbReference type="InterPro" id="IPR039424">
    <property type="entry name" value="SBP_5"/>
</dbReference>
<comment type="similarity">
    <text evidence="1">Belongs to the bacterial solute-binding protein 5 family.</text>
</comment>
<feature type="chain" id="PRO_5047201956" description="Solute-binding protein family 5 domain-containing protein" evidence="4">
    <location>
        <begin position="30"/>
        <end position="519"/>
    </location>
</feature>
<dbReference type="Proteomes" id="UP001501074">
    <property type="component" value="Unassembled WGS sequence"/>
</dbReference>
<protein>
    <recommendedName>
        <fullName evidence="5">Solute-binding protein family 5 domain-containing protein</fullName>
    </recommendedName>
</protein>
<dbReference type="EMBL" id="BAAAZO010000005">
    <property type="protein sequence ID" value="GAA3613325.1"/>
    <property type="molecule type" value="Genomic_DNA"/>
</dbReference>
<keyword evidence="7" id="KW-1185">Reference proteome</keyword>
<evidence type="ECO:0000256" key="1">
    <source>
        <dbReference type="ARBA" id="ARBA00005695"/>
    </source>
</evidence>
<dbReference type="Pfam" id="PF00496">
    <property type="entry name" value="SBP_bac_5"/>
    <property type="match status" value="1"/>
</dbReference>
<keyword evidence="3 4" id="KW-0732">Signal</keyword>
<dbReference type="InterPro" id="IPR000914">
    <property type="entry name" value="SBP_5_dom"/>
</dbReference>
<dbReference type="SUPFAM" id="SSF53850">
    <property type="entry name" value="Periplasmic binding protein-like II"/>
    <property type="match status" value="1"/>
</dbReference>
<dbReference type="Gene3D" id="3.10.105.10">
    <property type="entry name" value="Dipeptide-binding Protein, Domain 3"/>
    <property type="match status" value="1"/>
</dbReference>
<comment type="caution">
    <text evidence="6">The sequence shown here is derived from an EMBL/GenBank/DDBJ whole genome shotgun (WGS) entry which is preliminary data.</text>
</comment>
<dbReference type="PANTHER" id="PTHR30290:SF9">
    <property type="entry name" value="OLIGOPEPTIDE-BINDING PROTEIN APPA"/>
    <property type="match status" value="1"/>
</dbReference>
<sequence length="519" mass="55688">MPRNPRTLAAASVLSAGLLLGACAGGSDAADSQAQAPQGEAVKGGTARIIEDAEPRSLDPAVIANSYANSPILGNALYGELLVDNPKTGEIGYRIAQSLTTDDGGTTFTLKLRPGVKFSDGTHFTAAAVKFAWEHVKDPNTNSPDLPQAALIKKVTATDDSTLRIELTDAVPRFANAVLQTSLNWVARPQSLQSGTIDTAPVGAGAYTLEQWSRQDVIKLKKNPGYWDTEHVNLDALEIRAVIDPDQRWNTLLSGGADLAMEGQWQNVDNAQHNGFQNQTLDFGGGIALVLNTRKPPFDDVRARQALAAALNLDTVNDAVFNGTGRVPDTLFDKSSTFYQDIPLQKNDPAQAQKLFDELAAEGRPVSFAVSLFPGSSALGNSIQTQLSQFSNVQVKVGTIDLAQYGTIMAKKDYDVITSSVTFGDPEPRLWFGLNGRSSGNYSGIDDPRLNASLDQGRTAHDDAERTAAYRSVQERLAELVPVIFYTRASPSVLAARDVGGITQYGFGSVLPENLWIQP</sequence>
<dbReference type="Gene3D" id="3.40.190.10">
    <property type="entry name" value="Periplasmic binding protein-like II"/>
    <property type="match status" value="1"/>
</dbReference>
<reference evidence="7" key="1">
    <citation type="journal article" date="2019" name="Int. J. Syst. Evol. Microbiol.">
        <title>The Global Catalogue of Microorganisms (GCM) 10K type strain sequencing project: providing services to taxonomists for standard genome sequencing and annotation.</title>
        <authorList>
            <consortium name="The Broad Institute Genomics Platform"/>
            <consortium name="The Broad Institute Genome Sequencing Center for Infectious Disease"/>
            <person name="Wu L."/>
            <person name="Ma J."/>
        </authorList>
    </citation>
    <scope>NUCLEOTIDE SEQUENCE [LARGE SCALE GENOMIC DNA]</scope>
    <source>
        <strain evidence="7">JCM 16902</strain>
    </source>
</reference>
<dbReference type="PROSITE" id="PS51257">
    <property type="entry name" value="PROKAR_LIPOPROTEIN"/>
    <property type="match status" value="1"/>
</dbReference>
<evidence type="ECO:0000256" key="2">
    <source>
        <dbReference type="ARBA" id="ARBA00022448"/>
    </source>
</evidence>
<keyword evidence="2" id="KW-0813">Transport</keyword>
<evidence type="ECO:0000259" key="5">
    <source>
        <dbReference type="Pfam" id="PF00496"/>
    </source>
</evidence>
<evidence type="ECO:0000313" key="6">
    <source>
        <dbReference type="EMBL" id="GAA3613325.1"/>
    </source>
</evidence>
<dbReference type="InterPro" id="IPR030678">
    <property type="entry name" value="Peptide/Ni-bd"/>
</dbReference>
<gene>
    <name evidence="6" type="ORF">GCM10022223_31820</name>
</gene>
<evidence type="ECO:0000256" key="4">
    <source>
        <dbReference type="SAM" id="SignalP"/>
    </source>
</evidence>
<organism evidence="6 7">
    <name type="scientific">Kineosporia mesophila</name>
    <dbReference type="NCBI Taxonomy" id="566012"/>
    <lineage>
        <taxon>Bacteria</taxon>
        <taxon>Bacillati</taxon>
        <taxon>Actinomycetota</taxon>
        <taxon>Actinomycetes</taxon>
        <taxon>Kineosporiales</taxon>
        <taxon>Kineosporiaceae</taxon>
        <taxon>Kineosporia</taxon>
    </lineage>
</organism>
<evidence type="ECO:0000256" key="3">
    <source>
        <dbReference type="ARBA" id="ARBA00022729"/>
    </source>
</evidence>
<feature type="domain" description="Solute-binding protein family 5" evidence="5">
    <location>
        <begin position="93"/>
        <end position="433"/>
    </location>
</feature>
<dbReference type="PANTHER" id="PTHR30290">
    <property type="entry name" value="PERIPLASMIC BINDING COMPONENT OF ABC TRANSPORTER"/>
    <property type="match status" value="1"/>
</dbReference>
<name>A0ABP6ZMC4_9ACTN</name>
<feature type="signal peptide" evidence="4">
    <location>
        <begin position="1"/>
        <end position="29"/>
    </location>
</feature>
<accession>A0ABP6ZMC4</accession>
<dbReference type="CDD" id="cd00995">
    <property type="entry name" value="PBP2_NikA_DppA_OppA_like"/>
    <property type="match status" value="1"/>
</dbReference>
<proteinExistence type="inferred from homology"/>